<dbReference type="EMBL" id="OZ075135">
    <property type="protein sequence ID" value="CAL4996177.1"/>
    <property type="molecule type" value="Genomic_DNA"/>
</dbReference>
<dbReference type="PANTHER" id="PTHR33286">
    <property type="entry name" value="BIFUNCTIONAL INHIBITOR/LIPID-TRANSFER PROTEIN/SEED STORAGE 2S ALBUMIN SUPERFAMILY PROTEIN"/>
    <property type="match status" value="1"/>
</dbReference>
<dbReference type="Pfam" id="PF14368">
    <property type="entry name" value="LTP_2"/>
    <property type="match status" value="1"/>
</dbReference>
<organism evidence="3 5">
    <name type="scientific">Urochloa decumbens</name>
    <dbReference type="NCBI Taxonomy" id="240449"/>
    <lineage>
        <taxon>Eukaryota</taxon>
        <taxon>Viridiplantae</taxon>
        <taxon>Streptophyta</taxon>
        <taxon>Embryophyta</taxon>
        <taxon>Tracheophyta</taxon>
        <taxon>Spermatophyta</taxon>
        <taxon>Magnoliopsida</taxon>
        <taxon>Liliopsida</taxon>
        <taxon>Poales</taxon>
        <taxon>Poaceae</taxon>
        <taxon>PACMAD clade</taxon>
        <taxon>Panicoideae</taxon>
        <taxon>Panicodae</taxon>
        <taxon>Paniceae</taxon>
        <taxon>Melinidinae</taxon>
        <taxon>Urochloa</taxon>
    </lineage>
</organism>
<gene>
    <name evidence="3" type="ORF">URODEC1_LOCUS62774</name>
    <name evidence="4" type="ORF">URODEC1_LOCUS62776</name>
</gene>
<dbReference type="SUPFAM" id="SSF47699">
    <property type="entry name" value="Bifunctional inhibitor/lipid-transfer protein/seed storage 2S albumin"/>
    <property type="match status" value="1"/>
</dbReference>
<feature type="signal peptide" evidence="1">
    <location>
        <begin position="1"/>
        <end position="19"/>
    </location>
</feature>
<protein>
    <recommendedName>
        <fullName evidence="2">Bifunctional inhibitor/plant lipid transfer protein/seed storage helical domain-containing protein</fullName>
    </recommendedName>
</protein>
<evidence type="ECO:0000259" key="2">
    <source>
        <dbReference type="Pfam" id="PF14368"/>
    </source>
</evidence>
<evidence type="ECO:0000313" key="4">
    <source>
        <dbReference type="EMBL" id="CAL4996179.1"/>
    </source>
</evidence>
<reference evidence="3 5" key="2">
    <citation type="submission" date="2024-10" db="EMBL/GenBank/DDBJ databases">
        <authorList>
            <person name="Ryan C."/>
        </authorList>
    </citation>
    <scope>NUCLEOTIDE SEQUENCE [LARGE SCALE GENOMIC DNA]</scope>
</reference>
<keyword evidence="5" id="KW-1185">Reference proteome</keyword>
<sequence length="123" mass="13418">MKATIKVTLQVLVFSLVFSKIVTHQAWGDADCYDDKLLVMDKCEKNIKIRGDYIRPGHECCNAVRGSDIVCVCGKISLEEEAKISIAKVIYVARDCGKPIPAGNKCGGFIVPPSLSSTPRAYP</sequence>
<dbReference type="InterPro" id="IPR036312">
    <property type="entry name" value="Bifun_inhib/LTP/seed_sf"/>
</dbReference>
<keyword evidence="1" id="KW-0732">Signal</keyword>
<dbReference type="Proteomes" id="UP001497457">
    <property type="component" value="Chromosome 25rd"/>
</dbReference>
<proteinExistence type="predicted"/>
<dbReference type="Gene3D" id="1.10.110.10">
    <property type="entry name" value="Plant lipid-transfer and hydrophobic proteins"/>
    <property type="match status" value="1"/>
</dbReference>
<dbReference type="AlphaFoldDB" id="A0ABC9B9V0"/>
<evidence type="ECO:0000313" key="5">
    <source>
        <dbReference type="Proteomes" id="UP001497457"/>
    </source>
</evidence>
<name>A0ABC9B9V0_9POAL</name>
<accession>A0ABC9B9V0</accession>
<dbReference type="PANTHER" id="PTHR33286:SF44">
    <property type="entry name" value="5A2 PROTEIN"/>
    <property type="match status" value="1"/>
</dbReference>
<dbReference type="InterPro" id="IPR016140">
    <property type="entry name" value="Bifunc_inhib/LTP/seed_store"/>
</dbReference>
<evidence type="ECO:0000256" key="1">
    <source>
        <dbReference type="SAM" id="SignalP"/>
    </source>
</evidence>
<feature type="domain" description="Bifunctional inhibitor/plant lipid transfer protein/seed storage helical" evidence="2">
    <location>
        <begin position="14"/>
        <end position="106"/>
    </location>
</feature>
<dbReference type="EMBL" id="OZ075135">
    <property type="protein sequence ID" value="CAL4996179.1"/>
    <property type="molecule type" value="Genomic_DNA"/>
</dbReference>
<feature type="chain" id="PRO_5044721581" description="Bifunctional inhibitor/plant lipid transfer protein/seed storage helical domain-containing protein" evidence="1">
    <location>
        <begin position="20"/>
        <end position="123"/>
    </location>
</feature>
<reference evidence="5" key="1">
    <citation type="submission" date="2024-06" db="EMBL/GenBank/DDBJ databases">
        <authorList>
            <person name="Ryan C."/>
        </authorList>
    </citation>
    <scope>NUCLEOTIDE SEQUENCE [LARGE SCALE GENOMIC DNA]</scope>
</reference>
<evidence type="ECO:0000313" key="3">
    <source>
        <dbReference type="EMBL" id="CAL4996177.1"/>
    </source>
</evidence>